<gene>
    <name evidence="2" type="ORF">DFA_09262</name>
</gene>
<name>F4Q750_CACFS</name>
<dbReference type="Proteomes" id="UP000007797">
    <property type="component" value="Unassembled WGS sequence"/>
</dbReference>
<proteinExistence type="predicted"/>
<feature type="region of interest" description="Disordered" evidence="1">
    <location>
        <begin position="64"/>
        <end position="84"/>
    </location>
</feature>
<keyword evidence="3" id="KW-1185">Reference proteome</keyword>
<dbReference type="AlphaFoldDB" id="F4Q750"/>
<dbReference type="GeneID" id="14868378"/>
<evidence type="ECO:0000313" key="3">
    <source>
        <dbReference type="Proteomes" id="UP000007797"/>
    </source>
</evidence>
<reference evidence="3" key="1">
    <citation type="journal article" date="2011" name="Genome Res.">
        <title>Phylogeny-wide analysis of social amoeba genomes highlights ancient origins for complex intercellular communication.</title>
        <authorList>
            <person name="Heidel A.J."/>
            <person name="Lawal H.M."/>
            <person name="Felder M."/>
            <person name="Schilde C."/>
            <person name="Helps N.R."/>
            <person name="Tunggal B."/>
            <person name="Rivero F."/>
            <person name="John U."/>
            <person name="Schleicher M."/>
            <person name="Eichinger L."/>
            <person name="Platzer M."/>
            <person name="Noegel A.A."/>
            <person name="Schaap P."/>
            <person name="Gloeckner G."/>
        </authorList>
    </citation>
    <scope>NUCLEOTIDE SEQUENCE [LARGE SCALE GENOMIC DNA]</scope>
    <source>
        <strain evidence="3">SH3</strain>
    </source>
</reference>
<evidence type="ECO:0000256" key="1">
    <source>
        <dbReference type="SAM" id="MobiDB-lite"/>
    </source>
</evidence>
<dbReference type="EMBL" id="GL883024">
    <property type="protein sequence ID" value="EGG16232.1"/>
    <property type="molecule type" value="Genomic_DNA"/>
</dbReference>
<sequence length="84" mass="9275">MAIMASMMRLDPRFCLRGGEHKILLLQHAEDTIGEMMSQSASFLTSNHFHCFSPINSSFLIGGSSGGGSDSRKHLKKDRSFSLK</sequence>
<evidence type="ECO:0000313" key="2">
    <source>
        <dbReference type="EMBL" id="EGG16232.1"/>
    </source>
</evidence>
<accession>F4Q750</accession>
<dbReference type="KEGG" id="dfa:DFA_09262"/>
<dbReference type="RefSeq" id="XP_004354616.1">
    <property type="nucleotide sequence ID" value="XM_004354564.1"/>
</dbReference>
<protein>
    <submittedName>
        <fullName evidence="2">Uncharacterized protein</fullName>
    </submittedName>
</protein>
<organism evidence="2 3">
    <name type="scientific">Cavenderia fasciculata</name>
    <name type="common">Slime mold</name>
    <name type="synonym">Dictyostelium fasciculatum</name>
    <dbReference type="NCBI Taxonomy" id="261658"/>
    <lineage>
        <taxon>Eukaryota</taxon>
        <taxon>Amoebozoa</taxon>
        <taxon>Evosea</taxon>
        <taxon>Eumycetozoa</taxon>
        <taxon>Dictyostelia</taxon>
        <taxon>Acytosteliales</taxon>
        <taxon>Cavenderiaceae</taxon>
        <taxon>Cavenderia</taxon>
    </lineage>
</organism>